<keyword evidence="6 11" id="KW-0288">FMN</keyword>
<dbReference type="InterPro" id="IPR005719">
    <property type="entry name" value="Dihydroorotate_DH_2"/>
</dbReference>
<evidence type="ECO:0000256" key="11">
    <source>
        <dbReference type="HAMAP-Rule" id="MF_00225"/>
    </source>
</evidence>
<reference evidence="13 14" key="2">
    <citation type="submission" date="2018-03" db="EMBL/GenBank/DDBJ databases">
        <title>The ancient ancestry and fast evolution of plastids.</title>
        <authorList>
            <person name="Moore K.R."/>
            <person name="Magnabosco C."/>
            <person name="Momper L."/>
            <person name="Gold D.A."/>
            <person name="Bosak T."/>
            <person name="Fournier G.P."/>
        </authorList>
    </citation>
    <scope>NUCLEOTIDE SEQUENCE [LARGE SCALE GENOMIC DNA]</scope>
    <source>
        <strain evidence="13 14">ULC18</strain>
    </source>
</reference>
<feature type="binding site" evidence="11">
    <location>
        <position position="196"/>
    </location>
    <ligand>
        <name>FMN</name>
        <dbReference type="ChEBI" id="CHEBI:58210"/>
    </ligand>
</feature>
<organism evidence="13 14">
    <name type="scientific">Stenomitos frigidus ULC18</name>
    <dbReference type="NCBI Taxonomy" id="2107698"/>
    <lineage>
        <taxon>Bacteria</taxon>
        <taxon>Bacillati</taxon>
        <taxon>Cyanobacteriota</taxon>
        <taxon>Cyanophyceae</taxon>
        <taxon>Leptolyngbyales</taxon>
        <taxon>Leptolyngbyaceae</taxon>
        <taxon>Stenomitos</taxon>
    </lineage>
</organism>
<evidence type="ECO:0000313" key="13">
    <source>
        <dbReference type="EMBL" id="PSB31825.1"/>
    </source>
</evidence>
<evidence type="ECO:0000256" key="8">
    <source>
        <dbReference type="ARBA" id="ARBA00023002"/>
    </source>
</evidence>
<dbReference type="RefSeq" id="WP_106255457.1">
    <property type="nucleotide sequence ID" value="NZ_CAWNSW010000125.1"/>
</dbReference>
<keyword evidence="5 11" id="KW-0285">Flavoprotein</keyword>
<feature type="domain" description="Dihydroorotate dehydrogenase catalytic" evidence="12">
    <location>
        <begin position="61"/>
        <end position="364"/>
    </location>
</feature>
<feature type="binding site" evidence="11">
    <location>
        <position position="163"/>
    </location>
    <ligand>
        <name>FMN</name>
        <dbReference type="ChEBI" id="CHEBI:58210"/>
    </ligand>
</feature>
<dbReference type="InterPro" id="IPR013785">
    <property type="entry name" value="Aldolase_TIM"/>
</dbReference>
<name>A0A2T1EGL2_9CYAN</name>
<dbReference type="NCBIfam" id="TIGR01036">
    <property type="entry name" value="pyrD_sub2"/>
    <property type="match status" value="1"/>
</dbReference>
<feature type="active site" description="Nucleophile" evidence="11">
    <location>
        <position position="199"/>
    </location>
</feature>
<comment type="pathway">
    <text evidence="3 11">Pyrimidine metabolism; UMP biosynthesis via de novo pathway; orotate from (S)-dihydroorotate (quinone route): step 1/1.</text>
</comment>
<feature type="binding site" evidence="11">
    <location>
        <position position="262"/>
    </location>
    <ligand>
        <name>FMN</name>
        <dbReference type="ChEBI" id="CHEBI:58210"/>
    </ligand>
</feature>
<dbReference type="InterPro" id="IPR005720">
    <property type="entry name" value="Dihydroorotate_DH_cat"/>
</dbReference>
<feature type="binding site" evidence="11">
    <location>
        <begin position="342"/>
        <end position="343"/>
    </location>
    <ligand>
        <name>FMN</name>
        <dbReference type="ChEBI" id="CHEBI:58210"/>
    </ligand>
</feature>
<dbReference type="PANTHER" id="PTHR48109">
    <property type="entry name" value="DIHYDROOROTATE DEHYDROGENASE (QUINONE), MITOCHONDRIAL-RELATED"/>
    <property type="match status" value="1"/>
</dbReference>
<dbReference type="GO" id="GO:0005737">
    <property type="term" value="C:cytoplasm"/>
    <property type="evidence" value="ECO:0007669"/>
    <property type="project" value="InterPro"/>
</dbReference>
<dbReference type="EMBL" id="PVWK01000031">
    <property type="protein sequence ID" value="PSB31825.1"/>
    <property type="molecule type" value="Genomic_DNA"/>
</dbReference>
<evidence type="ECO:0000256" key="5">
    <source>
        <dbReference type="ARBA" id="ARBA00022630"/>
    </source>
</evidence>
<feature type="binding site" evidence="11">
    <location>
        <position position="82"/>
    </location>
    <ligand>
        <name>substrate</name>
    </ligand>
</feature>
<dbReference type="Gene3D" id="3.20.20.70">
    <property type="entry name" value="Aldolase class I"/>
    <property type="match status" value="1"/>
</dbReference>
<dbReference type="SUPFAM" id="SSF51395">
    <property type="entry name" value="FMN-linked oxidoreductases"/>
    <property type="match status" value="1"/>
</dbReference>
<comment type="function">
    <text evidence="1 11">Catalyzes the conversion of dihydroorotate to orotate with quinone as electron acceptor.</text>
</comment>
<keyword evidence="11" id="KW-1003">Cell membrane</keyword>
<comment type="similarity">
    <text evidence="4 11">Belongs to the dihydroorotate dehydrogenase family. Type 2 subfamily.</text>
</comment>
<dbReference type="EC" id="1.3.5.2" evidence="11"/>
<accession>A0A2T1EGL2</accession>
<dbReference type="HAMAP" id="MF_00225">
    <property type="entry name" value="DHO_dh_type2"/>
    <property type="match status" value="1"/>
</dbReference>
<keyword evidence="9 11" id="KW-0472">Membrane</keyword>
<evidence type="ECO:0000256" key="1">
    <source>
        <dbReference type="ARBA" id="ARBA00003125"/>
    </source>
</evidence>
<dbReference type="CDD" id="cd04738">
    <property type="entry name" value="DHOD_2_like"/>
    <property type="match status" value="1"/>
</dbReference>
<feature type="binding site" evidence="11">
    <location>
        <position position="234"/>
    </location>
    <ligand>
        <name>FMN</name>
        <dbReference type="ChEBI" id="CHEBI:58210"/>
    </ligand>
</feature>
<evidence type="ECO:0000256" key="10">
    <source>
        <dbReference type="ARBA" id="ARBA00048639"/>
    </source>
</evidence>
<feature type="binding site" evidence="11">
    <location>
        <position position="321"/>
    </location>
    <ligand>
        <name>FMN</name>
        <dbReference type="ChEBI" id="CHEBI:58210"/>
    </ligand>
</feature>
<keyword evidence="14" id="KW-1185">Reference proteome</keyword>
<feature type="binding site" evidence="11">
    <location>
        <position position="196"/>
    </location>
    <ligand>
        <name>substrate</name>
    </ligand>
</feature>
<dbReference type="GO" id="GO:0006207">
    <property type="term" value="P:'de novo' pyrimidine nucleobase biosynthetic process"/>
    <property type="evidence" value="ECO:0007669"/>
    <property type="project" value="UniProtKB-UniRule"/>
</dbReference>
<comment type="cofactor">
    <cofactor evidence="11">
        <name>FMN</name>
        <dbReference type="ChEBI" id="CHEBI:58210"/>
    </cofactor>
    <text evidence="11">Binds 1 FMN per subunit.</text>
</comment>
<dbReference type="PANTHER" id="PTHR48109:SF4">
    <property type="entry name" value="DIHYDROOROTATE DEHYDROGENASE (QUINONE), MITOCHONDRIAL"/>
    <property type="match status" value="1"/>
</dbReference>
<dbReference type="PROSITE" id="PS00912">
    <property type="entry name" value="DHODEHASE_2"/>
    <property type="match status" value="1"/>
</dbReference>
<dbReference type="OrthoDB" id="9802377at2"/>
<keyword evidence="7 11" id="KW-0665">Pyrimidine biosynthesis</keyword>
<evidence type="ECO:0000313" key="14">
    <source>
        <dbReference type="Proteomes" id="UP000239576"/>
    </source>
</evidence>
<feature type="binding site" evidence="11">
    <location>
        <position position="102"/>
    </location>
    <ligand>
        <name>FMN</name>
        <dbReference type="ChEBI" id="CHEBI:58210"/>
    </ligand>
</feature>
<evidence type="ECO:0000256" key="2">
    <source>
        <dbReference type="ARBA" id="ARBA00004370"/>
    </source>
</evidence>
<dbReference type="InterPro" id="IPR050074">
    <property type="entry name" value="DHO_dehydrogenase"/>
</dbReference>
<comment type="catalytic activity">
    <reaction evidence="10 11">
        <text>(S)-dihydroorotate + a quinone = orotate + a quinol</text>
        <dbReference type="Rhea" id="RHEA:30187"/>
        <dbReference type="ChEBI" id="CHEBI:24646"/>
        <dbReference type="ChEBI" id="CHEBI:30839"/>
        <dbReference type="ChEBI" id="CHEBI:30864"/>
        <dbReference type="ChEBI" id="CHEBI:132124"/>
        <dbReference type="EC" id="1.3.5.2"/>
    </reaction>
</comment>
<feature type="binding site" evidence="11">
    <location>
        <begin position="78"/>
        <end position="82"/>
    </location>
    <ligand>
        <name>FMN</name>
        <dbReference type="ChEBI" id="CHEBI:58210"/>
    </ligand>
</feature>
<dbReference type="GO" id="GO:0044205">
    <property type="term" value="P:'de novo' UMP biosynthetic process"/>
    <property type="evidence" value="ECO:0007669"/>
    <property type="project" value="UniProtKB-UniRule"/>
</dbReference>
<proteinExistence type="inferred from homology"/>
<dbReference type="PROSITE" id="PS00911">
    <property type="entry name" value="DHODEHASE_1"/>
    <property type="match status" value="1"/>
</dbReference>
<comment type="subunit">
    <text evidence="11">Monomer.</text>
</comment>
<evidence type="ECO:0000256" key="7">
    <source>
        <dbReference type="ARBA" id="ARBA00022975"/>
    </source>
</evidence>
<dbReference type="UniPathway" id="UPA00070">
    <property type="reaction ID" value="UER00946"/>
</dbReference>
<dbReference type="GO" id="GO:0005886">
    <property type="term" value="C:plasma membrane"/>
    <property type="evidence" value="ECO:0007669"/>
    <property type="project" value="UniProtKB-SubCell"/>
</dbReference>
<dbReference type="NCBIfam" id="NF003652">
    <property type="entry name" value="PRK05286.2-5"/>
    <property type="match status" value="1"/>
</dbReference>
<evidence type="ECO:0000256" key="4">
    <source>
        <dbReference type="ARBA" id="ARBA00005359"/>
    </source>
</evidence>
<feature type="binding site" evidence="11">
    <location>
        <begin position="263"/>
        <end position="264"/>
    </location>
    <ligand>
        <name>substrate</name>
    </ligand>
</feature>
<evidence type="ECO:0000256" key="6">
    <source>
        <dbReference type="ARBA" id="ARBA00022643"/>
    </source>
</evidence>
<dbReference type="NCBIfam" id="NF003651">
    <property type="entry name" value="PRK05286.2-4"/>
    <property type="match status" value="1"/>
</dbReference>
<comment type="caution">
    <text evidence="13">The sequence shown here is derived from an EMBL/GenBank/DDBJ whole genome shotgun (WGS) entry which is preliminary data.</text>
</comment>
<feature type="binding site" evidence="11">
    <location>
        <begin position="127"/>
        <end position="131"/>
    </location>
    <ligand>
        <name>substrate</name>
    </ligand>
</feature>
<dbReference type="AlphaFoldDB" id="A0A2T1EGL2"/>
<gene>
    <name evidence="11" type="primary">pyrD</name>
    <name evidence="13" type="ORF">C7B82_06270</name>
</gene>
<keyword evidence="8 11" id="KW-0560">Oxidoreductase</keyword>
<evidence type="ECO:0000256" key="9">
    <source>
        <dbReference type="ARBA" id="ARBA00023136"/>
    </source>
</evidence>
<feature type="binding site" evidence="11">
    <location>
        <position position="201"/>
    </location>
    <ligand>
        <name>substrate</name>
    </ligand>
</feature>
<sequence length="380" mass="41498">MDIYRSVIRPVLFSGVKADPEWLHQQTLGVLGWLDYHHQQPLARWLHHQLAKAYCLNDDRLAQSLWGLQFSNPIGLAAGFDKDGVASGVWSSFGFGFAELGTVTFTPQPGNPPPRLFRLPLDNAALNRMGFNNQGAAAMAHTLQQRWGNALSPLPSPFPIGVNLGKSKSTPLEEAAADYLGSFQWLKDWGNYFVVNVSSPNTPGLRSLQATEQLEPILAALQQENAGQKPLLIKIAPDLEWEAIAAVLELAQTYKLAGIIATNTTIRRDGLTTQVVRSTGKSVQEEAGGISGAPLRQRSTEVIRFIWQETQGNLPIIGVGGVFTPEDAWEKITAGASLVQVYTGWVYEGPAMVRHLLEGLLQKMAERGLTSLSQAIGLKE</sequence>
<reference evidence="14" key="1">
    <citation type="submission" date="2018-02" db="EMBL/GenBank/DDBJ databases">
        <authorList>
            <person name="Moore K."/>
            <person name="Momper L."/>
        </authorList>
    </citation>
    <scope>NUCLEOTIDE SEQUENCE [LARGE SCALE GENOMIC DNA]</scope>
    <source>
        <strain evidence="14">ULC18</strain>
    </source>
</reference>
<protein>
    <recommendedName>
        <fullName evidence="11">Dihydroorotate dehydrogenase (quinone)</fullName>
        <ecNumber evidence="11">1.3.5.2</ecNumber>
    </recommendedName>
    <alternativeName>
        <fullName evidence="11">DHOdehase</fullName>
        <shortName evidence="11">DHOD</shortName>
        <shortName evidence="11">DHODase</shortName>
    </alternativeName>
    <alternativeName>
        <fullName evidence="11">Dihydroorotate oxidase</fullName>
    </alternativeName>
</protein>
<evidence type="ECO:0000256" key="3">
    <source>
        <dbReference type="ARBA" id="ARBA00005161"/>
    </source>
</evidence>
<evidence type="ECO:0000259" key="12">
    <source>
        <dbReference type="Pfam" id="PF01180"/>
    </source>
</evidence>
<dbReference type="Proteomes" id="UP000239576">
    <property type="component" value="Unassembled WGS sequence"/>
</dbReference>
<dbReference type="InterPro" id="IPR001295">
    <property type="entry name" value="Dihydroorotate_DH_CS"/>
</dbReference>
<dbReference type="Pfam" id="PF01180">
    <property type="entry name" value="DHO_dh"/>
    <property type="match status" value="1"/>
</dbReference>
<feature type="binding site" evidence="11">
    <location>
        <position position="292"/>
    </location>
    <ligand>
        <name>FMN</name>
        <dbReference type="ChEBI" id="CHEBI:58210"/>
    </ligand>
</feature>
<comment type="subcellular location">
    <subcellularLocation>
        <location evidence="11">Cell membrane</location>
        <topology evidence="11">Peripheral membrane protein</topology>
    </subcellularLocation>
    <subcellularLocation>
        <location evidence="2">Membrane</location>
    </subcellularLocation>
</comment>
<dbReference type="GO" id="GO:0106430">
    <property type="term" value="F:dihydroorotate dehydrogenase (quinone) activity"/>
    <property type="evidence" value="ECO:0007669"/>
    <property type="project" value="UniProtKB-EC"/>
</dbReference>